<name>A0A931GRK5_9ACTN</name>
<comment type="caution">
    <text evidence="2">The sequence shown here is derived from an EMBL/GenBank/DDBJ whole genome shotgun (WGS) entry which is preliminary data.</text>
</comment>
<evidence type="ECO:0000313" key="3">
    <source>
        <dbReference type="Proteomes" id="UP000614047"/>
    </source>
</evidence>
<proteinExistence type="predicted"/>
<keyword evidence="3" id="KW-1185">Reference proteome</keyword>
<feature type="region of interest" description="Disordered" evidence="1">
    <location>
        <begin position="1"/>
        <end position="26"/>
    </location>
</feature>
<evidence type="ECO:0000256" key="1">
    <source>
        <dbReference type="SAM" id="MobiDB-lite"/>
    </source>
</evidence>
<dbReference type="AlphaFoldDB" id="A0A931GRK5"/>
<protein>
    <submittedName>
        <fullName evidence="2">Uncharacterized protein</fullName>
    </submittedName>
</protein>
<reference evidence="2" key="1">
    <citation type="submission" date="2020-11" db="EMBL/GenBank/DDBJ databases">
        <title>Sequencing the genomes of 1000 actinobacteria strains.</title>
        <authorList>
            <person name="Klenk H.-P."/>
        </authorList>
    </citation>
    <scope>NUCLEOTIDE SEQUENCE</scope>
    <source>
        <strain evidence="2">DSM 43175</strain>
    </source>
</reference>
<accession>A0A931GRK5</accession>
<dbReference type="EMBL" id="JADOUA010000001">
    <property type="protein sequence ID" value="MBG6089809.1"/>
    <property type="molecule type" value="Genomic_DNA"/>
</dbReference>
<gene>
    <name evidence="2" type="ORF">IW256_003922</name>
</gene>
<dbReference type="RefSeq" id="WP_197012355.1">
    <property type="nucleotide sequence ID" value="NZ_BAABES010000010.1"/>
</dbReference>
<organism evidence="2 3">
    <name type="scientific">Actinomadura viridis</name>
    <dbReference type="NCBI Taxonomy" id="58110"/>
    <lineage>
        <taxon>Bacteria</taxon>
        <taxon>Bacillati</taxon>
        <taxon>Actinomycetota</taxon>
        <taxon>Actinomycetes</taxon>
        <taxon>Streptosporangiales</taxon>
        <taxon>Thermomonosporaceae</taxon>
        <taxon>Actinomadura</taxon>
    </lineage>
</organism>
<dbReference type="Proteomes" id="UP000614047">
    <property type="component" value="Unassembled WGS sequence"/>
</dbReference>
<evidence type="ECO:0000313" key="2">
    <source>
        <dbReference type="EMBL" id="MBG6089809.1"/>
    </source>
</evidence>
<sequence>MSAVQARRPRRLEQPPPAAGTVEMTLRGSSRDVDATIAQMRELGLVVRHAPDHPYPDRDGVSIRRRVVIDRREKPGRP</sequence>